<comment type="similarity">
    <text evidence="1 5">Belongs to the bacterial ribosomal protein bL28 family.</text>
</comment>
<dbReference type="EMBL" id="MFAF01000079">
    <property type="protein sequence ID" value="OGD75270.1"/>
    <property type="molecule type" value="Genomic_DNA"/>
</dbReference>
<organism evidence="7 8">
    <name type="scientific">Candidatus Coatesbacteria bacterium RBG_13_66_14</name>
    <dbReference type="NCBI Taxonomy" id="1817816"/>
    <lineage>
        <taxon>Bacteria</taxon>
        <taxon>Candidatus Coatesiibacteriota</taxon>
    </lineage>
</organism>
<evidence type="ECO:0000256" key="5">
    <source>
        <dbReference type="HAMAP-Rule" id="MF_00373"/>
    </source>
</evidence>
<accession>A0A1F5F6N0</accession>
<evidence type="ECO:0000256" key="4">
    <source>
        <dbReference type="ARBA" id="ARBA00035174"/>
    </source>
</evidence>
<dbReference type="AlphaFoldDB" id="A0A1F5F6N0"/>
<name>A0A1F5F6N0_9BACT</name>
<dbReference type="Proteomes" id="UP000177187">
    <property type="component" value="Unassembled WGS sequence"/>
</dbReference>
<keyword evidence="2 5" id="KW-0689">Ribosomal protein</keyword>
<dbReference type="SUPFAM" id="SSF143800">
    <property type="entry name" value="L28p-like"/>
    <property type="match status" value="1"/>
</dbReference>
<dbReference type="Gene3D" id="2.30.170.40">
    <property type="entry name" value="Ribosomal protein L28/L24"/>
    <property type="match status" value="1"/>
</dbReference>
<dbReference type="GO" id="GO:0003735">
    <property type="term" value="F:structural constituent of ribosome"/>
    <property type="evidence" value="ECO:0007669"/>
    <property type="project" value="InterPro"/>
</dbReference>
<feature type="region of interest" description="Disordered" evidence="6">
    <location>
        <begin position="1"/>
        <end position="23"/>
    </location>
</feature>
<evidence type="ECO:0000256" key="6">
    <source>
        <dbReference type="SAM" id="MobiDB-lite"/>
    </source>
</evidence>
<proteinExistence type="inferred from homology"/>
<dbReference type="InterPro" id="IPR026569">
    <property type="entry name" value="Ribosomal_bL28"/>
</dbReference>
<dbReference type="PANTHER" id="PTHR39080:SF1">
    <property type="entry name" value="LARGE RIBOSOMAL SUBUNIT PROTEIN BL28A"/>
    <property type="match status" value="1"/>
</dbReference>
<dbReference type="STRING" id="1817816.A2Y64_04300"/>
<evidence type="ECO:0000313" key="8">
    <source>
        <dbReference type="Proteomes" id="UP000177187"/>
    </source>
</evidence>
<evidence type="ECO:0000256" key="2">
    <source>
        <dbReference type="ARBA" id="ARBA00022980"/>
    </source>
</evidence>
<sequence>MSQRCDICGKENGSGSNVSHSMRHTKRVFKPNIQRVRAMVDGKVKRIRACTSCLRSGKVAKP</sequence>
<evidence type="ECO:0000256" key="1">
    <source>
        <dbReference type="ARBA" id="ARBA00008760"/>
    </source>
</evidence>
<dbReference type="HAMAP" id="MF_00373">
    <property type="entry name" value="Ribosomal_bL28"/>
    <property type="match status" value="1"/>
</dbReference>
<keyword evidence="3 5" id="KW-0687">Ribonucleoprotein</keyword>
<dbReference type="GO" id="GO:1990904">
    <property type="term" value="C:ribonucleoprotein complex"/>
    <property type="evidence" value="ECO:0007669"/>
    <property type="project" value="UniProtKB-KW"/>
</dbReference>
<comment type="caution">
    <text evidence="7">The sequence shown here is derived from an EMBL/GenBank/DDBJ whole genome shotgun (WGS) entry which is preliminary data.</text>
</comment>
<dbReference type="InterPro" id="IPR001383">
    <property type="entry name" value="Ribosomal_bL28_bact-type"/>
</dbReference>
<protein>
    <recommendedName>
        <fullName evidence="4 5">Large ribosomal subunit protein bL28</fullName>
    </recommendedName>
</protein>
<dbReference type="Pfam" id="PF00830">
    <property type="entry name" value="Ribosomal_L28"/>
    <property type="match status" value="1"/>
</dbReference>
<evidence type="ECO:0000256" key="3">
    <source>
        <dbReference type="ARBA" id="ARBA00023274"/>
    </source>
</evidence>
<dbReference type="InterPro" id="IPR050096">
    <property type="entry name" value="Bacterial_rp_bL28"/>
</dbReference>
<dbReference type="NCBIfam" id="TIGR00009">
    <property type="entry name" value="L28"/>
    <property type="match status" value="1"/>
</dbReference>
<gene>
    <name evidence="5" type="primary">rpmB</name>
    <name evidence="7" type="ORF">A2Y64_04300</name>
</gene>
<reference evidence="7 8" key="1">
    <citation type="journal article" date="2016" name="Nat. Commun.">
        <title>Thousands of microbial genomes shed light on interconnected biogeochemical processes in an aquifer system.</title>
        <authorList>
            <person name="Anantharaman K."/>
            <person name="Brown C.T."/>
            <person name="Hug L.A."/>
            <person name="Sharon I."/>
            <person name="Castelle C.J."/>
            <person name="Probst A.J."/>
            <person name="Thomas B.C."/>
            <person name="Singh A."/>
            <person name="Wilkins M.J."/>
            <person name="Karaoz U."/>
            <person name="Brodie E.L."/>
            <person name="Williams K.H."/>
            <person name="Hubbard S.S."/>
            <person name="Banfield J.F."/>
        </authorList>
    </citation>
    <scope>NUCLEOTIDE SEQUENCE [LARGE SCALE GENOMIC DNA]</scope>
</reference>
<dbReference type="GO" id="GO:0006412">
    <property type="term" value="P:translation"/>
    <property type="evidence" value="ECO:0007669"/>
    <property type="project" value="UniProtKB-UniRule"/>
</dbReference>
<dbReference type="GO" id="GO:0005840">
    <property type="term" value="C:ribosome"/>
    <property type="evidence" value="ECO:0007669"/>
    <property type="project" value="UniProtKB-KW"/>
</dbReference>
<dbReference type="PANTHER" id="PTHR39080">
    <property type="entry name" value="50S RIBOSOMAL PROTEIN L28"/>
    <property type="match status" value="1"/>
</dbReference>
<evidence type="ECO:0000313" key="7">
    <source>
        <dbReference type="EMBL" id="OGD75270.1"/>
    </source>
</evidence>
<dbReference type="InterPro" id="IPR037147">
    <property type="entry name" value="Ribosomal_bL28_sf"/>
</dbReference>
<dbReference type="InterPro" id="IPR034704">
    <property type="entry name" value="Ribosomal_bL28/bL31-like_sf"/>
</dbReference>